<evidence type="ECO:0000313" key="2">
    <source>
        <dbReference type="EMBL" id="KAK1745890.1"/>
    </source>
</evidence>
<reference evidence="2" key="1">
    <citation type="submission" date="2023-06" db="EMBL/GenBank/DDBJ databases">
        <title>Survivors Of The Sea: Transcriptome response of Skeletonema marinoi to long-term dormancy.</title>
        <authorList>
            <person name="Pinder M.I.M."/>
            <person name="Kourtchenko O."/>
            <person name="Robertson E.K."/>
            <person name="Larsson T."/>
            <person name="Maumus F."/>
            <person name="Osuna-Cruz C.M."/>
            <person name="Vancaester E."/>
            <person name="Stenow R."/>
            <person name="Vandepoele K."/>
            <person name="Ploug H."/>
            <person name="Bruchert V."/>
            <person name="Godhe A."/>
            <person name="Topel M."/>
        </authorList>
    </citation>
    <scope>NUCLEOTIDE SEQUENCE</scope>
    <source>
        <strain evidence="2">R05AC</strain>
    </source>
</reference>
<name>A0AAD9DHC2_9STRA</name>
<dbReference type="AlphaFoldDB" id="A0AAD9DHC2"/>
<keyword evidence="1" id="KW-0472">Membrane</keyword>
<evidence type="ECO:0000256" key="1">
    <source>
        <dbReference type="SAM" id="Phobius"/>
    </source>
</evidence>
<protein>
    <submittedName>
        <fullName evidence="2">Uncharacterized protein</fullName>
    </submittedName>
</protein>
<accession>A0AAD9DHC2</accession>
<gene>
    <name evidence="2" type="ORF">QTG54_003814</name>
</gene>
<organism evidence="2 3">
    <name type="scientific">Skeletonema marinoi</name>
    <dbReference type="NCBI Taxonomy" id="267567"/>
    <lineage>
        <taxon>Eukaryota</taxon>
        <taxon>Sar</taxon>
        <taxon>Stramenopiles</taxon>
        <taxon>Ochrophyta</taxon>
        <taxon>Bacillariophyta</taxon>
        <taxon>Coscinodiscophyceae</taxon>
        <taxon>Thalassiosirophycidae</taxon>
        <taxon>Thalassiosirales</taxon>
        <taxon>Skeletonemataceae</taxon>
        <taxon>Skeletonema</taxon>
        <taxon>Skeletonema marinoi-dohrnii complex</taxon>
    </lineage>
</organism>
<comment type="caution">
    <text evidence="2">The sequence shown here is derived from an EMBL/GenBank/DDBJ whole genome shotgun (WGS) entry which is preliminary data.</text>
</comment>
<feature type="transmembrane region" description="Helical" evidence="1">
    <location>
        <begin position="6"/>
        <end position="24"/>
    </location>
</feature>
<keyword evidence="1" id="KW-1133">Transmembrane helix</keyword>
<keyword evidence="3" id="KW-1185">Reference proteome</keyword>
<dbReference type="EMBL" id="JATAAI010000005">
    <property type="protein sequence ID" value="KAK1745890.1"/>
    <property type="molecule type" value="Genomic_DNA"/>
</dbReference>
<sequence>MDEAPVVIAAMLFVFFVGHAVRIFEWNYDEMLPSIEEELERQAMDSYGLDKEMASLQLQGLPCFEDDEYRAAEGTEVAKKMPTVDKCV</sequence>
<dbReference type="Proteomes" id="UP001224775">
    <property type="component" value="Unassembled WGS sequence"/>
</dbReference>
<keyword evidence="1" id="KW-0812">Transmembrane</keyword>
<proteinExistence type="predicted"/>
<evidence type="ECO:0000313" key="3">
    <source>
        <dbReference type="Proteomes" id="UP001224775"/>
    </source>
</evidence>